<feature type="domain" description="Peptidase S1" evidence="4">
    <location>
        <begin position="1"/>
        <end position="120"/>
    </location>
</feature>
<dbReference type="SUPFAM" id="SSF50494">
    <property type="entry name" value="Trypsin-like serine proteases"/>
    <property type="match status" value="1"/>
</dbReference>
<comment type="caution">
    <text evidence="5">The sequence shown here is derived from an EMBL/GenBank/DDBJ whole genome shotgun (WGS) entry which is preliminary data.</text>
</comment>
<dbReference type="PANTHER" id="PTHR24264:SF83">
    <property type="entry name" value="COMPLEMENT FACTOR I"/>
    <property type="match status" value="1"/>
</dbReference>
<dbReference type="Pfam" id="PF00089">
    <property type="entry name" value="Trypsin"/>
    <property type="match status" value="1"/>
</dbReference>
<sequence>NLFVAGWGKTESANQNPIKLKLKVPVAERSQCSSKFRSAGITLKDSQICAGGKKGKDSCTVVMLLPGDSGGPLMRTTKNDSSQWYVEGLVSFGTKCGSEGWPGVYTKVYEYIDWIYENVKE</sequence>
<dbReference type="GO" id="GO:0006508">
    <property type="term" value="P:proteolysis"/>
    <property type="evidence" value="ECO:0007669"/>
    <property type="project" value="UniProtKB-KW"/>
</dbReference>
<organism evidence="5 6">
    <name type="scientific">Exocentrus adspersus</name>
    <dbReference type="NCBI Taxonomy" id="1586481"/>
    <lineage>
        <taxon>Eukaryota</taxon>
        <taxon>Metazoa</taxon>
        <taxon>Ecdysozoa</taxon>
        <taxon>Arthropoda</taxon>
        <taxon>Hexapoda</taxon>
        <taxon>Insecta</taxon>
        <taxon>Pterygota</taxon>
        <taxon>Neoptera</taxon>
        <taxon>Endopterygota</taxon>
        <taxon>Coleoptera</taxon>
        <taxon>Polyphaga</taxon>
        <taxon>Cucujiformia</taxon>
        <taxon>Chrysomeloidea</taxon>
        <taxon>Cerambycidae</taxon>
        <taxon>Lamiinae</taxon>
        <taxon>Acanthocinini</taxon>
        <taxon>Exocentrus</taxon>
    </lineage>
</organism>
<evidence type="ECO:0000256" key="2">
    <source>
        <dbReference type="ARBA" id="ARBA00022801"/>
    </source>
</evidence>
<proteinExistence type="predicted"/>
<dbReference type="InterPro" id="IPR043504">
    <property type="entry name" value="Peptidase_S1_PA_chymotrypsin"/>
</dbReference>
<dbReference type="EMBL" id="JANEYG010000139">
    <property type="protein sequence ID" value="KAJ8912246.1"/>
    <property type="molecule type" value="Genomic_DNA"/>
</dbReference>
<evidence type="ECO:0000256" key="1">
    <source>
        <dbReference type="ARBA" id="ARBA00022670"/>
    </source>
</evidence>
<name>A0AAV8VDV7_9CUCU</name>
<keyword evidence="3" id="KW-0720">Serine protease</keyword>
<dbReference type="Proteomes" id="UP001159042">
    <property type="component" value="Unassembled WGS sequence"/>
</dbReference>
<evidence type="ECO:0000313" key="6">
    <source>
        <dbReference type="Proteomes" id="UP001159042"/>
    </source>
</evidence>
<dbReference type="PROSITE" id="PS50240">
    <property type="entry name" value="TRYPSIN_DOM"/>
    <property type="match status" value="1"/>
</dbReference>
<protein>
    <recommendedName>
        <fullName evidence="4">Peptidase S1 domain-containing protein</fullName>
    </recommendedName>
</protein>
<dbReference type="PANTHER" id="PTHR24264">
    <property type="entry name" value="TRYPSIN-RELATED"/>
    <property type="match status" value="1"/>
</dbReference>
<dbReference type="InterPro" id="IPR050127">
    <property type="entry name" value="Serine_Proteases_S1"/>
</dbReference>
<dbReference type="InterPro" id="IPR001254">
    <property type="entry name" value="Trypsin_dom"/>
</dbReference>
<gene>
    <name evidence="5" type="ORF">NQ315_003349</name>
</gene>
<keyword evidence="2" id="KW-0378">Hydrolase</keyword>
<evidence type="ECO:0000313" key="5">
    <source>
        <dbReference type="EMBL" id="KAJ8912246.1"/>
    </source>
</evidence>
<keyword evidence="6" id="KW-1185">Reference proteome</keyword>
<reference evidence="5 6" key="1">
    <citation type="journal article" date="2023" name="Insect Mol. Biol.">
        <title>Genome sequencing provides insights into the evolution of gene families encoding plant cell wall-degrading enzymes in longhorned beetles.</title>
        <authorList>
            <person name="Shin N.R."/>
            <person name="Okamura Y."/>
            <person name="Kirsch R."/>
            <person name="Pauchet Y."/>
        </authorList>
    </citation>
    <scope>NUCLEOTIDE SEQUENCE [LARGE SCALE GENOMIC DNA]</scope>
    <source>
        <strain evidence="5">EAD_L_NR</strain>
    </source>
</reference>
<dbReference type="Gene3D" id="2.40.10.10">
    <property type="entry name" value="Trypsin-like serine proteases"/>
    <property type="match status" value="1"/>
</dbReference>
<dbReference type="InterPro" id="IPR009003">
    <property type="entry name" value="Peptidase_S1_PA"/>
</dbReference>
<dbReference type="GO" id="GO:0005615">
    <property type="term" value="C:extracellular space"/>
    <property type="evidence" value="ECO:0007669"/>
    <property type="project" value="TreeGrafter"/>
</dbReference>
<evidence type="ECO:0000259" key="4">
    <source>
        <dbReference type="PROSITE" id="PS50240"/>
    </source>
</evidence>
<feature type="non-terminal residue" evidence="5">
    <location>
        <position position="1"/>
    </location>
</feature>
<dbReference type="GO" id="GO:0004252">
    <property type="term" value="F:serine-type endopeptidase activity"/>
    <property type="evidence" value="ECO:0007669"/>
    <property type="project" value="InterPro"/>
</dbReference>
<accession>A0AAV8VDV7</accession>
<keyword evidence="1" id="KW-0645">Protease</keyword>
<dbReference type="AlphaFoldDB" id="A0AAV8VDV7"/>
<evidence type="ECO:0000256" key="3">
    <source>
        <dbReference type="ARBA" id="ARBA00022825"/>
    </source>
</evidence>